<dbReference type="Proteomes" id="UP001322277">
    <property type="component" value="Chromosome 5"/>
</dbReference>
<keyword evidence="2" id="KW-0812">Transmembrane</keyword>
<sequence length="126" mass="14222">MFQLKPCGCTPSCENESSPRAPNPERKKKWFIRISSLIASLVCVMIRFVLPRRPDTPEKEANLDHRQNAESPCIRNPKIRASSLGQRPRFLGRVRHTLRGDAASLPLESKNESVPRVPAEAKVTNH</sequence>
<evidence type="ECO:0000313" key="4">
    <source>
        <dbReference type="Proteomes" id="UP001322277"/>
    </source>
</evidence>
<dbReference type="GeneID" id="87944160"/>
<keyword evidence="4" id="KW-1185">Reference proteome</keyword>
<reference evidence="4" key="1">
    <citation type="journal article" date="2023" name="bioRxiv">
        <title>Complete genome of the Medicago anthracnose fungus, Colletotrichum destructivum, reveals a mini-chromosome-like region within a core chromosome.</title>
        <authorList>
            <person name="Lapalu N."/>
            <person name="Simon A."/>
            <person name="Lu A."/>
            <person name="Plaumann P.-L."/>
            <person name="Amselem J."/>
            <person name="Pigne S."/>
            <person name="Auger A."/>
            <person name="Koch C."/>
            <person name="Dallery J.-F."/>
            <person name="O'Connell R.J."/>
        </authorList>
    </citation>
    <scope>NUCLEOTIDE SEQUENCE [LARGE SCALE GENOMIC DNA]</scope>
    <source>
        <strain evidence="4">CBS 520.97</strain>
    </source>
</reference>
<keyword evidence="2" id="KW-0472">Membrane</keyword>
<feature type="region of interest" description="Disordered" evidence="1">
    <location>
        <begin position="58"/>
        <end position="78"/>
    </location>
</feature>
<protein>
    <submittedName>
        <fullName evidence="3">Uncharacterized protein</fullName>
    </submittedName>
</protein>
<name>A0AAX4IIK5_9PEZI</name>
<feature type="compositionally biased region" description="Basic and acidic residues" evidence="1">
    <location>
        <begin position="58"/>
        <end position="68"/>
    </location>
</feature>
<dbReference type="AlphaFoldDB" id="A0AAX4IIK5"/>
<feature type="region of interest" description="Disordered" evidence="1">
    <location>
        <begin position="101"/>
        <end position="126"/>
    </location>
</feature>
<dbReference type="RefSeq" id="XP_062779867.1">
    <property type="nucleotide sequence ID" value="XM_062923816.1"/>
</dbReference>
<dbReference type="EMBL" id="CP137309">
    <property type="protein sequence ID" value="WQF82643.1"/>
    <property type="molecule type" value="Genomic_DNA"/>
</dbReference>
<proteinExistence type="predicted"/>
<organism evidence="3 4">
    <name type="scientific">Colletotrichum destructivum</name>
    <dbReference type="NCBI Taxonomy" id="34406"/>
    <lineage>
        <taxon>Eukaryota</taxon>
        <taxon>Fungi</taxon>
        <taxon>Dikarya</taxon>
        <taxon>Ascomycota</taxon>
        <taxon>Pezizomycotina</taxon>
        <taxon>Sordariomycetes</taxon>
        <taxon>Hypocreomycetidae</taxon>
        <taxon>Glomerellales</taxon>
        <taxon>Glomerellaceae</taxon>
        <taxon>Colletotrichum</taxon>
        <taxon>Colletotrichum destructivum species complex</taxon>
    </lineage>
</organism>
<dbReference type="KEGG" id="cdet:87944160"/>
<gene>
    <name evidence="3" type="ORF">CDEST_07657</name>
</gene>
<feature type="region of interest" description="Disordered" evidence="1">
    <location>
        <begin position="1"/>
        <end position="24"/>
    </location>
</feature>
<accession>A0AAX4IIK5</accession>
<feature type="transmembrane region" description="Helical" evidence="2">
    <location>
        <begin position="30"/>
        <end position="50"/>
    </location>
</feature>
<evidence type="ECO:0000256" key="2">
    <source>
        <dbReference type="SAM" id="Phobius"/>
    </source>
</evidence>
<keyword evidence="2" id="KW-1133">Transmembrane helix</keyword>
<evidence type="ECO:0000313" key="3">
    <source>
        <dbReference type="EMBL" id="WQF82643.1"/>
    </source>
</evidence>
<evidence type="ECO:0000256" key="1">
    <source>
        <dbReference type="SAM" id="MobiDB-lite"/>
    </source>
</evidence>